<keyword evidence="2" id="KW-0862">Zinc</keyword>
<comment type="caution">
    <text evidence="5">The sequence shown here is derived from an EMBL/GenBank/DDBJ whole genome shotgun (WGS) entry which is preliminary data.</text>
</comment>
<evidence type="ECO:0000256" key="2">
    <source>
        <dbReference type="ARBA" id="ARBA00022833"/>
    </source>
</evidence>
<evidence type="ECO:0000259" key="4">
    <source>
        <dbReference type="Pfam" id="PF05181"/>
    </source>
</evidence>
<gene>
    <name evidence="5" type="primary">RAD14</name>
    <name evidence="5" type="ORF">GGI15_003314</name>
</gene>
<accession>A0A9W8HGL3</accession>
<dbReference type="GO" id="GO:0003684">
    <property type="term" value="F:damaged DNA binding"/>
    <property type="evidence" value="ECO:0007669"/>
    <property type="project" value="InterPro"/>
</dbReference>
<dbReference type="GO" id="GO:0000715">
    <property type="term" value="P:nucleotide-excision repair, DNA damage recognition"/>
    <property type="evidence" value="ECO:0007669"/>
    <property type="project" value="TreeGrafter"/>
</dbReference>
<reference evidence="5" key="1">
    <citation type="submission" date="2022-07" db="EMBL/GenBank/DDBJ databases">
        <title>Phylogenomic reconstructions and comparative analyses of Kickxellomycotina fungi.</title>
        <authorList>
            <person name="Reynolds N.K."/>
            <person name="Stajich J.E."/>
            <person name="Barry K."/>
            <person name="Grigoriev I.V."/>
            <person name="Crous P."/>
            <person name="Smith M.E."/>
        </authorList>
    </citation>
    <scope>NUCLEOTIDE SEQUENCE</scope>
    <source>
        <strain evidence="5">BCRC 34489</strain>
    </source>
</reference>
<dbReference type="GO" id="GO:0070914">
    <property type="term" value="P:UV-damage excision repair"/>
    <property type="evidence" value="ECO:0007669"/>
    <property type="project" value="TreeGrafter"/>
</dbReference>
<evidence type="ECO:0000256" key="1">
    <source>
        <dbReference type="ARBA" id="ARBA00004123"/>
    </source>
</evidence>
<name>A0A9W8HGL3_9FUNG</name>
<dbReference type="NCBIfam" id="TIGR00598">
    <property type="entry name" value="rad14"/>
    <property type="match status" value="1"/>
</dbReference>
<dbReference type="SUPFAM" id="SSF46955">
    <property type="entry name" value="Putative DNA-binding domain"/>
    <property type="match status" value="1"/>
</dbReference>
<dbReference type="Proteomes" id="UP001140172">
    <property type="component" value="Unassembled WGS sequence"/>
</dbReference>
<dbReference type="OrthoDB" id="5368863at2759"/>
<evidence type="ECO:0000313" key="6">
    <source>
        <dbReference type="Proteomes" id="UP001140172"/>
    </source>
</evidence>
<dbReference type="InterPro" id="IPR009061">
    <property type="entry name" value="DNA-bd_dom_put_sf"/>
</dbReference>
<dbReference type="InterPro" id="IPR022656">
    <property type="entry name" value="XPA_C"/>
</dbReference>
<dbReference type="PANTHER" id="PTHR10142:SF0">
    <property type="entry name" value="DNA REPAIR PROTEIN COMPLEMENTING XP-A CELLS"/>
    <property type="match status" value="1"/>
</dbReference>
<dbReference type="GO" id="GO:0000110">
    <property type="term" value="C:nucleotide-excision repair factor 1 complex"/>
    <property type="evidence" value="ECO:0007669"/>
    <property type="project" value="TreeGrafter"/>
</dbReference>
<dbReference type="GO" id="GO:1901255">
    <property type="term" value="P:nucleotide-excision repair involved in interstrand cross-link repair"/>
    <property type="evidence" value="ECO:0007669"/>
    <property type="project" value="TreeGrafter"/>
</dbReference>
<feature type="domain" description="XPA C-terminal" evidence="4">
    <location>
        <begin position="80"/>
        <end position="130"/>
    </location>
</feature>
<dbReference type="Gene3D" id="3.90.530.10">
    <property type="entry name" value="XPA C-terminal domain"/>
    <property type="match status" value="1"/>
</dbReference>
<protein>
    <submittedName>
        <fullName evidence="5">DNA repair protein rad14</fullName>
    </submittedName>
</protein>
<dbReference type="EMBL" id="JANBUM010000221">
    <property type="protein sequence ID" value="KAJ2781133.1"/>
    <property type="molecule type" value="Genomic_DNA"/>
</dbReference>
<dbReference type="PROSITE" id="PS00753">
    <property type="entry name" value="XPA_2"/>
    <property type="match status" value="1"/>
</dbReference>
<proteinExistence type="predicted"/>
<evidence type="ECO:0000313" key="5">
    <source>
        <dbReference type="EMBL" id="KAJ2781133.1"/>
    </source>
</evidence>
<keyword evidence="6" id="KW-1185">Reference proteome</keyword>
<evidence type="ECO:0000256" key="3">
    <source>
        <dbReference type="ARBA" id="ARBA00023242"/>
    </source>
</evidence>
<dbReference type="InterPro" id="IPR000465">
    <property type="entry name" value="XPA/RAD14"/>
</dbReference>
<organism evidence="5 6">
    <name type="scientific">Coemansia interrupta</name>
    <dbReference type="NCBI Taxonomy" id="1126814"/>
    <lineage>
        <taxon>Eukaryota</taxon>
        <taxon>Fungi</taxon>
        <taxon>Fungi incertae sedis</taxon>
        <taxon>Zoopagomycota</taxon>
        <taxon>Kickxellomycotina</taxon>
        <taxon>Kickxellomycetes</taxon>
        <taxon>Kickxellales</taxon>
        <taxon>Kickxellaceae</taxon>
        <taxon>Coemansia</taxon>
    </lineage>
</organism>
<dbReference type="InterPro" id="IPR022658">
    <property type="entry name" value="XPA_CS"/>
</dbReference>
<sequence length="228" mass="26049">MRDTRGGYLAAEDGGSVAGALGRETRRLRMQGTADGAEQQQQKAESSACGECRAVGVDQAYLREYRVAVCAKCIGEMADKYSLLTKTEAKEDYLLTDSELGDRELFPVWEKANPHKSTWNNMLLFLRMHVEAFAVQKWGSLEALDEEFARRTDVKRARKEKKYQQSVAELRRRTRVEEAERGRRERLKLKPAHEHRFEPVVAGGEQADDAFTLRRCVECGLEEEYLDL</sequence>
<dbReference type="InterPro" id="IPR037129">
    <property type="entry name" value="XPA_sf"/>
</dbReference>
<dbReference type="GO" id="GO:0006284">
    <property type="term" value="P:base-excision repair"/>
    <property type="evidence" value="ECO:0007669"/>
    <property type="project" value="TreeGrafter"/>
</dbReference>
<dbReference type="AlphaFoldDB" id="A0A9W8HGL3"/>
<dbReference type="PANTHER" id="PTHR10142">
    <property type="entry name" value="DNA REPAIR PROTEIN COMPLEMENTING XP-A CELLS"/>
    <property type="match status" value="1"/>
</dbReference>
<keyword evidence="3" id="KW-0539">Nucleus</keyword>
<dbReference type="Pfam" id="PF05181">
    <property type="entry name" value="XPA_C"/>
    <property type="match status" value="1"/>
</dbReference>
<comment type="subcellular location">
    <subcellularLocation>
        <location evidence="1">Nucleus</location>
    </subcellularLocation>
</comment>